<dbReference type="OrthoDB" id="3266819at2"/>
<protein>
    <recommendedName>
        <fullName evidence="4">DUF2505 domain-containing protein</fullName>
    </recommendedName>
</protein>
<sequence>MEASAELARLTWRAGPTHLPHGPLPRVYVSPCLRTAWTSGPPTREPPPASRDDDGPVAIDSSHTYPAAPDAVLALLTDEAFLRERATALGAQAQEVTVDGRSTSVRFAAPTAGIPPVFARFVGSSVSVVERTSWTPDGDGYRTALDIRAEVFGRTVEVTGERRLTAAGAGTTSTVTGDARVDAPLIGRQAEGAVRELVGVVLKREDELLRRKLS</sequence>
<proteinExistence type="predicted"/>
<dbReference type="InterPro" id="IPR023393">
    <property type="entry name" value="START-like_dom_sf"/>
</dbReference>
<keyword evidence="3" id="KW-1185">Reference proteome</keyword>
<comment type="caution">
    <text evidence="2">The sequence shown here is derived from an EMBL/GenBank/DDBJ whole genome shotgun (WGS) entry which is preliminary data.</text>
</comment>
<gene>
    <name evidence="2" type="ORF">DMO24_03060</name>
</gene>
<accession>A0A323VFC1</accession>
<evidence type="ECO:0000256" key="1">
    <source>
        <dbReference type="SAM" id="MobiDB-lite"/>
    </source>
</evidence>
<evidence type="ECO:0008006" key="4">
    <source>
        <dbReference type="Google" id="ProtNLM"/>
    </source>
</evidence>
<dbReference type="InterPro" id="IPR019639">
    <property type="entry name" value="DUF2505"/>
</dbReference>
<evidence type="ECO:0000313" key="2">
    <source>
        <dbReference type="EMBL" id="PZA22860.1"/>
    </source>
</evidence>
<dbReference type="AlphaFoldDB" id="A0A323VFC1"/>
<dbReference type="Pfam" id="PF10698">
    <property type="entry name" value="DUF2505"/>
    <property type="match status" value="1"/>
</dbReference>
<dbReference type="SUPFAM" id="SSF55961">
    <property type="entry name" value="Bet v1-like"/>
    <property type="match status" value="1"/>
</dbReference>
<dbReference type="Proteomes" id="UP000247602">
    <property type="component" value="Unassembled WGS sequence"/>
</dbReference>
<dbReference type="EMBL" id="QKNV01000018">
    <property type="protein sequence ID" value="PZA22860.1"/>
    <property type="molecule type" value="Genomic_DNA"/>
</dbReference>
<organism evidence="2 3">
    <name type="scientific">Modestobacter versicolor</name>
    <dbReference type="NCBI Taxonomy" id="429133"/>
    <lineage>
        <taxon>Bacteria</taxon>
        <taxon>Bacillati</taxon>
        <taxon>Actinomycetota</taxon>
        <taxon>Actinomycetes</taxon>
        <taxon>Geodermatophilales</taxon>
        <taxon>Geodermatophilaceae</taxon>
        <taxon>Modestobacter</taxon>
    </lineage>
</organism>
<dbReference type="Gene3D" id="3.30.530.20">
    <property type="match status" value="1"/>
</dbReference>
<feature type="region of interest" description="Disordered" evidence="1">
    <location>
        <begin position="38"/>
        <end position="63"/>
    </location>
</feature>
<evidence type="ECO:0000313" key="3">
    <source>
        <dbReference type="Proteomes" id="UP000247602"/>
    </source>
</evidence>
<name>A0A323VFC1_9ACTN</name>
<reference evidence="2 3" key="1">
    <citation type="submission" date="2018-06" db="EMBL/GenBank/DDBJ databases">
        <title>Draft genome sequence of Modestobacter versicolor CP153-2.</title>
        <authorList>
            <person name="Gundlapally S.R."/>
        </authorList>
    </citation>
    <scope>NUCLEOTIDE SEQUENCE [LARGE SCALE GENOMIC DNA]</scope>
    <source>
        <strain evidence="2 3">CP153-2</strain>
    </source>
</reference>